<evidence type="ECO:0000313" key="5">
    <source>
        <dbReference type="EMBL" id="RLL30730.1"/>
    </source>
</evidence>
<dbReference type="SUPFAM" id="SSF50789">
    <property type="entry name" value="Herpes virus serine proteinase, assemblin"/>
    <property type="match status" value="1"/>
</dbReference>
<protein>
    <submittedName>
        <fullName evidence="5">HK97 family phage prohead protease</fullName>
    </submittedName>
</protein>
<gene>
    <name evidence="5" type="ORF">D9K80_15600</name>
</gene>
<dbReference type="InterPro" id="IPR054613">
    <property type="entry name" value="Peptidase_S78_dom"/>
</dbReference>
<keyword evidence="3" id="KW-0378">Hydrolase</keyword>
<evidence type="ECO:0000259" key="4">
    <source>
        <dbReference type="Pfam" id="PF04586"/>
    </source>
</evidence>
<evidence type="ECO:0000313" key="6">
    <source>
        <dbReference type="Proteomes" id="UP000267166"/>
    </source>
</evidence>
<evidence type="ECO:0000256" key="3">
    <source>
        <dbReference type="ARBA" id="ARBA00022801"/>
    </source>
</evidence>
<dbReference type="AlphaFoldDB" id="A0A498CVH6"/>
<reference evidence="5 6" key="1">
    <citation type="submission" date="2018-09" db="EMBL/GenBank/DDBJ databases">
        <title>The draft genome of Acinetobacter sp. strains.</title>
        <authorList>
            <person name="Qin J."/>
            <person name="Feng Y."/>
            <person name="Zong Z."/>
        </authorList>
    </citation>
    <scope>NUCLEOTIDE SEQUENCE [LARGE SCALE GENOMIC DNA]</scope>
    <source>
        <strain evidence="5 6">WCHAc060003</strain>
    </source>
</reference>
<keyword evidence="1" id="KW-1188">Viral release from host cell</keyword>
<dbReference type="GO" id="GO:0006508">
    <property type="term" value="P:proteolysis"/>
    <property type="evidence" value="ECO:0007669"/>
    <property type="project" value="UniProtKB-KW"/>
</dbReference>
<feature type="domain" description="Prohead serine protease" evidence="4">
    <location>
        <begin position="12"/>
        <end position="162"/>
    </location>
</feature>
<dbReference type="GO" id="GO:0008233">
    <property type="term" value="F:peptidase activity"/>
    <property type="evidence" value="ECO:0007669"/>
    <property type="project" value="UniProtKB-KW"/>
</dbReference>
<name>A0A498CVH6_9GAMM</name>
<comment type="caution">
    <text evidence="5">The sequence shown here is derived from an EMBL/GenBank/DDBJ whole genome shotgun (WGS) entry which is preliminary data.</text>
</comment>
<keyword evidence="2 5" id="KW-0645">Protease</keyword>
<sequence>MMQLKHLNIQLKDVTVSESGEFTGYGSVFGVEDSYGDAVMPGAFQRSLSEWSQKGRLPALLWQHKASEPIGIYTEMKEDEHGLWVKGKLLIDDDQLAKRAYAHLKAGSLGGLSIGYVLRDYEYDKQLGIYKLLDIDLWEVSLVTFPANDEARVSEVKSQLEAGEVPSPSNVERALREALGFSRTQAKGFMAKGYSALQQRDSEADEDALDSLKNLKSIFAGK</sequence>
<dbReference type="InterPro" id="IPR006433">
    <property type="entry name" value="Prohead_protease"/>
</dbReference>
<evidence type="ECO:0000256" key="2">
    <source>
        <dbReference type="ARBA" id="ARBA00022670"/>
    </source>
</evidence>
<accession>A0A498CVH6</accession>
<dbReference type="Proteomes" id="UP000267166">
    <property type="component" value="Unassembled WGS sequence"/>
</dbReference>
<proteinExistence type="predicted"/>
<dbReference type="EMBL" id="RCHD01000051">
    <property type="protein sequence ID" value="RLL30730.1"/>
    <property type="molecule type" value="Genomic_DNA"/>
</dbReference>
<dbReference type="RefSeq" id="WP_121594896.1">
    <property type="nucleotide sequence ID" value="NZ_RCHD01000051.1"/>
</dbReference>
<organism evidence="5 6">
    <name type="scientific">Acinetobacter cumulans</name>
    <dbReference type="NCBI Taxonomy" id="2136182"/>
    <lineage>
        <taxon>Bacteria</taxon>
        <taxon>Pseudomonadati</taxon>
        <taxon>Pseudomonadota</taxon>
        <taxon>Gammaproteobacteria</taxon>
        <taxon>Moraxellales</taxon>
        <taxon>Moraxellaceae</taxon>
        <taxon>Acinetobacter</taxon>
    </lineage>
</organism>
<dbReference type="NCBIfam" id="TIGR01543">
    <property type="entry name" value="proheadase_HK97"/>
    <property type="match status" value="1"/>
</dbReference>
<evidence type="ECO:0000256" key="1">
    <source>
        <dbReference type="ARBA" id="ARBA00022612"/>
    </source>
</evidence>
<dbReference type="Pfam" id="PF04586">
    <property type="entry name" value="Peptidase_S78"/>
    <property type="match status" value="1"/>
</dbReference>